<proteinExistence type="predicted"/>
<keyword evidence="3" id="KW-1185">Reference proteome</keyword>
<comment type="caution">
    <text evidence="2">The sequence shown here is derived from an EMBL/GenBank/DDBJ whole genome shotgun (WGS) entry which is preliminary data.</text>
</comment>
<evidence type="ECO:0000256" key="1">
    <source>
        <dbReference type="SAM" id="SignalP"/>
    </source>
</evidence>
<dbReference type="RefSeq" id="WP_201954093.1">
    <property type="nucleotide sequence ID" value="NZ_JAERRJ010000012.1"/>
</dbReference>
<evidence type="ECO:0000313" key="3">
    <source>
        <dbReference type="Proteomes" id="UP000602198"/>
    </source>
</evidence>
<keyword evidence="1" id="KW-0732">Signal</keyword>
<dbReference type="Proteomes" id="UP000602198">
    <property type="component" value="Unassembled WGS sequence"/>
</dbReference>
<name>A0ABS1MD23_9NOCA</name>
<evidence type="ECO:0000313" key="2">
    <source>
        <dbReference type="EMBL" id="MBL1078543.1"/>
    </source>
</evidence>
<gene>
    <name evidence="2" type="ORF">JK358_29470</name>
</gene>
<organism evidence="2 3">
    <name type="scientific">Nocardia acididurans</name>
    <dbReference type="NCBI Taxonomy" id="2802282"/>
    <lineage>
        <taxon>Bacteria</taxon>
        <taxon>Bacillati</taxon>
        <taxon>Actinomycetota</taxon>
        <taxon>Actinomycetes</taxon>
        <taxon>Mycobacteriales</taxon>
        <taxon>Nocardiaceae</taxon>
        <taxon>Nocardia</taxon>
    </lineage>
</organism>
<feature type="chain" id="PRO_5045362653" evidence="1">
    <location>
        <begin position="23"/>
        <end position="121"/>
    </location>
</feature>
<accession>A0ABS1MD23</accession>
<dbReference type="EMBL" id="JAERRJ010000012">
    <property type="protein sequence ID" value="MBL1078543.1"/>
    <property type="molecule type" value="Genomic_DNA"/>
</dbReference>
<sequence>MRTRTILAVTAFAGLPAAAVVAAGTASAATPVVVPQYGVYGVALSPGETRALADGPLPALVEHYAPRNIISVSIQPDSALRQENSRIYADMPQIIREAADHPGGSVDVVATPNGVVILQDW</sequence>
<protein>
    <submittedName>
        <fullName evidence="2">Uncharacterized protein</fullName>
    </submittedName>
</protein>
<reference evidence="2 3" key="1">
    <citation type="submission" date="2021-01" db="EMBL/GenBank/DDBJ databases">
        <title>WGS of actinomycetes isolated from Thailand.</title>
        <authorList>
            <person name="Thawai C."/>
        </authorList>
    </citation>
    <scope>NUCLEOTIDE SEQUENCE [LARGE SCALE GENOMIC DNA]</scope>
    <source>
        <strain evidence="2 3">LPG 2</strain>
    </source>
</reference>
<feature type="signal peptide" evidence="1">
    <location>
        <begin position="1"/>
        <end position="22"/>
    </location>
</feature>